<reference evidence="1 2" key="2">
    <citation type="submission" date="2013-04" db="EMBL/GenBank/DDBJ databases">
        <authorList>
            <person name="Fiebig A."/>
            <person name="Pradella S."/>
            <person name="Wagner-Doebler I."/>
        </authorList>
    </citation>
    <scope>NUCLEOTIDE SEQUENCE [LARGE SCALE GENOMIC DNA]</scope>
    <source>
        <strain evidence="2">DSM 17067 / NCIMB 14079 / DFL-11</strain>
    </source>
</reference>
<dbReference type="InterPro" id="IPR023292">
    <property type="entry name" value="NTP_PyroPHydrolase-like_dom_sf"/>
</dbReference>
<dbReference type="EMBL" id="ACCU02000003">
    <property type="protein sequence ID" value="EEE42878.1"/>
    <property type="molecule type" value="Genomic_DNA"/>
</dbReference>
<dbReference type="GO" id="GO:0016787">
    <property type="term" value="F:hydrolase activity"/>
    <property type="evidence" value="ECO:0007669"/>
    <property type="project" value="UniProtKB-KW"/>
</dbReference>
<gene>
    <name evidence="1" type="ORF">SADFL11_PLAS50</name>
</gene>
<organism evidence="1 2">
    <name type="scientific">Roseibium alexandrii (strain DSM 17067 / NCIMB 14079 / DFL-11)</name>
    <name type="common">Labrenzia alexandrii</name>
    <dbReference type="NCBI Taxonomy" id="244592"/>
    <lineage>
        <taxon>Bacteria</taxon>
        <taxon>Pseudomonadati</taxon>
        <taxon>Pseudomonadota</taxon>
        <taxon>Alphaproteobacteria</taxon>
        <taxon>Hyphomicrobiales</taxon>
        <taxon>Stappiaceae</taxon>
        <taxon>Roseibium</taxon>
    </lineage>
</organism>
<dbReference type="Pfam" id="PF01503">
    <property type="entry name" value="PRA-PH"/>
    <property type="match status" value="1"/>
</dbReference>
<protein>
    <submittedName>
        <fullName evidence="1">Phosphoribosyl-ATP pyrophosphohydrolase</fullName>
    </submittedName>
</protein>
<evidence type="ECO:0000313" key="1">
    <source>
        <dbReference type="EMBL" id="EEE42878.1"/>
    </source>
</evidence>
<sequence length="149" mass="16749">MNQEKINALRNFMTTFEASQDPALWDKLIAEELAEVREAVVNLAKELADVEYVMTGYILASGEDSVPVKRMVQLEAIAFVLENLCGHNTEMRQQVFQFVDESNLSKLDDDGNPIRRDDGKILKGPNYVPAEQTIREFLFGPMAKPAATN</sequence>
<dbReference type="RefSeq" id="WP_008189297.1">
    <property type="nucleotide sequence ID" value="NZ_CM011002.1"/>
</dbReference>
<comment type="caution">
    <text evidence="1">The sequence shown here is derived from an EMBL/GenBank/DDBJ whole genome shotgun (WGS) entry which is preliminary data.</text>
</comment>
<dbReference type="Gene3D" id="1.10.3420.10">
    <property type="entry name" value="putative ntp pyrophosphohydrolase like domain"/>
    <property type="match status" value="1"/>
</dbReference>
<dbReference type="CDD" id="cd11530">
    <property type="entry name" value="NTP-PPase_DR2231_like"/>
    <property type="match status" value="1"/>
</dbReference>
<dbReference type="AlphaFoldDB" id="A0A5E8GSM1"/>
<dbReference type="InterPro" id="IPR033653">
    <property type="entry name" value="NTP-PPase_DR2231-like"/>
</dbReference>
<name>A0A5E8GSM1_ROSAD</name>
<reference evidence="1 2" key="1">
    <citation type="submission" date="2008-01" db="EMBL/GenBank/DDBJ databases">
        <authorList>
            <person name="Wagner-Dobler I."/>
            <person name="Ferriera S."/>
            <person name="Johnson J."/>
            <person name="Kravitz S."/>
            <person name="Beeson K."/>
            <person name="Sutton G."/>
            <person name="Rogers Y.-H."/>
            <person name="Friedman R."/>
            <person name="Frazier M."/>
            <person name="Venter J.C."/>
        </authorList>
    </citation>
    <scope>NUCLEOTIDE SEQUENCE [LARGE SCALE GENOMIC DNA]</scope>
    <source>
        <strain evidence="2">DSM 17067 / NCIMB 14079 / DFL-11</strain>
    </source>
</reference>
<dbReference type="InterPro" id="IPR021130">
    <property type="entry name" value="PRib-ATP_PPHydrolase-like"/>
</dbReference>
<evidence type="ECO:0000313" key="2">
    <source>
        <dbReference type="Proteomes" id="UP000004703"/>
    </source>
</evidence>
<accession>A0A5E8GSM1</accession>
<keyword evidence="1" id="KW-0378">Hydrolase</keyword>
<dbReference type="Proteomes" id="UP000004703">
    <property type="component" value="Chromosome"/>
</dbReference>
<proteinExistence type="predicted"/>